<dbReference type="Gene3D" id="3.10.450.50">
    <property type="match status" value="1"/>
</dbReference>
<dbReference type="Pfam" id="PF12680">
    <property type="entry name" value="SnoaL_2"/>
    <property type="match status" value="1"/>
</dbReference>
<dbReference type="RefSeq" id="WP_097153405.1">
    <property type="nucleotide sequence ID" value="NZ_OBEL01000002.1"/>
</dbReference>
<gene>
    <name evidence="2" type="ORF">SAMN06265368_2093</name>
</gene>
<evidence type="ECO:0000259" key="1">
    <source>
        <dbReference type="Pfam" id="PF12680"/>
    </source>
</evidence>
<protein>
    <submittedName>
        <fullName evidence="2">SnoaL-like domain-containing protein</fullName>
    </submittedName>
</protein>
<dbReference type="InterPro" id="IPR037401">
    <property type="entry name" value="SnoaL-like"/>
</dbReference>
<name>A0A285PFV0_9HYPH</name>
<proteinExistence type="predicted"/>
<accession>A0A285PFV0</accession>
<dbReference type="AlphaFoldDB" id="A0A285PFV0"/>
<keyword evidence="3" id="KW-1185">Reference proteome</keyword>
<dbReference type="EMBL" id="OBEL01000002">
    <property type="protein sequence ID" value="SNZ19016.1"/>
    <property type="molecule type" value="Genomic_DNA"/>
</dbReference>
<evidence type="ECO:0000313" key="3">
    <source>
        <dbReference type="Proteomes" id="UP000219439"/>
    </source>
</evidence>
<organism evidence="2 3">
    <name type="scientific">Cohaesibacter gelatinilyticus</name>
    <dbReference type="NCBI Taxonomy" id="372072"/>
    <lineage>
        <taxon>Bacteria</taxon>
        <taxon>Pseudomonadati</taxon>
        <taxon>Pseudomonadota</taxon>
        <taxon>Alphaproteobacteria</taxon>
        <taxon>Hyphomicrobiales</taxon>
        <taxon>Cohaesibacteraceae</taxon>
    </lineage>
</organism>
<reference evidence="2 3" key="1">
    <citation type="submission" date="2017-09" db="EMBL/GenBank/DDBJ databases">
        <authorList>
            <person name="Ehlers B."/>
            <person name="Leendertz F.H."/>
        </authorList>
    </citation>
    <scope>NUCLEOTIDE SEQUENCE [LARGE SCALE GENOMIC DNA]</scope>
    <source>
        <strain evidence="2 3">DSM 18289</strain>
    </source>
</reference>
<dbReference type="Proteomes" id="UP000219439">
    <property type="component" value="Unassembled WGS sequence"/>
</dbReference>
<evidence type="ECO:0000313" key="2">
    <source>
        <dbReference type="EMBL" id="SNZ19016.1"/>
    </source>
</evidence>
<sequence>MNLSYEERCKRTAEAYAHFFESLRADTIEEVRDLVSPQVHFVDPFNDVVGWDKMVQVFERMFADVEQPEFTILDQIWSNDLCFLRWDFSCKQKQLGYWSVRGMSELHFDAEGLVSAHYDYWDSGRNFYAKLPLIGGLIRFIMSRASI</sequence>
<dbReference type="SUPFAM" id="SSF54427">
    <property type="entry name" value="NTF2-like"/>
    <property type="match status" value="1"/>
</dbReference>
<dbReference type="InterPro" id="IPR032710">
    <property type="entry name" value="NTF2-like_dom_sf"/>
</dbReference>
<feature type="domain" description="SnoaL-like" evidence="1">
    <location>
        <begin position="18"/>
        <end position="117"/>
    </location>
</feature>
<dbReference type="OrthoDB" id="1115105at2"/>